<sequence length="331" mass="37826">MPVHNMVRHARTVLAAHGLELAEPHPLRPHTTKWREFLCWDATDNGLQAIRFTLLLFHVYARLRPPRSTLHAIVRPVSYTLTYTLSRQRRIALGRGLLIASEGVANVRRLALLALWGLTCYKELRMHLKRGPVAEEDMPMEERVAIGGEIVAHLGESFDVAAFLTGSGLFWRALGLPSTSELPPWVQRRRRGLERVGVFVSLGALVLQQYALYLRRASIRRQIHDSLRHMQNELQPIAGTQSADLVSHTEALEHRHRRVQDMYAALVAERRRMRWLHIERICQYSDALFTTVEALAPDEDKEMLEAGTGLLAAVLRLLRLWNEVRFGSLDL</sequence>
<dbReference type="AlphaFoldDB" id="A0AAF0J078"/>
<evidence type="ECO:0000313" key="2">
    <source>
        <dbReference type="Proteomes" id="UP001214415"/>
    </source>
</evidence>
<protein>
    <submittedName>
        <fullName evidence="1">Uncharacterized protein</fullName>
    </submittedName>
</protein>
<organism evidence="1 2">
    <name type="scientific">Malassezia equina</name>
    <dbReference type="NCBI Taxonomy" id="1381935"/>
    <lineage>
        <taxon>Eukaryota</taxon>
        <taxon>Fungi</taxon>
        <taxon>Dikarya</taxon>
        <taxon>Basidiomycota</taxon>
        <taxon>Ustilaginomycotina</taxon>
        <taxon>Malasseziomycetes</taxon>
        <taxon>Malasseziales</taxon>
        <taxon>Malasseziaceae</taxon>
        <taxon>Malassezia</taxon>
    </lineage>
</organism>
<proteinExistence type="predicted"/>
<name>A0AAF0J078_9BASI</name>
<reference evidence="1" key="1">
    <citation type="submission" date="2023-03" db="EMBL/GenBank/DDBJ databases">
        <title>Mating type loci evolution in Malassezia.</title>
        <authorList>
            <person name="Coelho M.A."/>
        </authorList>
    </citation>
    <scope>NUCLEOTIDE SEQUENCE</scope>
    <source>
        <strain evidence="1">CBS 12830</strain>
    </source>
</reference>
<dbReference type="Proteomes" id="UP001214415">
    <property type="component" value="Chromosome 6"/>
</dbReference>
<evidence type="ECO:0000313" key="1">
    <source>
        <dbReference type="EMBL" id="WFD24427.1"/>
    </source>
</evidence>
<keyword evidence="2" id="KW-1185">Reference proteome</keyword>
<gene>
    <name evidence="1" type="ORF">MEQU1_003128</name>
</gene>
<accession>A0AAF0J078</accession>
<dbReference type="EMBL" id="CP119905">
    <property type="protein sequence ID" value="WFD24427.1"/>
    <property type="molecule type" value="Genomic_DNA"/>
</dbReference>